<reference evidence="1 2" key="1">
    <citation type="submission" date="2017-10" db="EMBL/GenBank/DDBJ databases">
        <title>Extensive intraspecific genome diversity in a model arbuscular mycorrhizal fungus.</title>
        <authorList>
            <person name="Chen E.C.H."/>
            <person name="Morin E."/>
            <person name="Baudet D."/>
            <person name="Noel J."/>
            <person name="Ndikumana S."/>
            <person name="Charron P."/>
            <person name="St-Onge C."/>
            <person name="Giorgi J."/>
            <person name="Grigoriev I.V."/>
            <person name="Roux C."/>
            <person name="Martin F.M."/>
            <person name="Corradi N."/>
        </authorList>
    </citation>
    <scope>NUCLEOTIDE SEQUENCE [LARGE SCALE GENOMIC DNA]</scope>
    <source>
        <strain evidence="1 2">A1</strain>
    </source>
</reference>
<dbReference type="VEuPathDB" id="FungiDB:RhiirA1_455506"/>
<dbReference type="AlphaFoldDB" id="A0A2I1EI95"/>
<dbReference type="EMBL" id="LLXH01000255">
    <property type="protein sequence ID" value="PKC69840.1"/>
    <property type="molecule type" value="Genomic_DNA"/>
</dbReference>
<protein>
    <submittedName>
        <fullName evidence="1">Uncharacterized protein</fullName>
    </submittedName>
</protein>
<dbReference type="Proteomes" id="UP000232688">
    <property type="component" value="Unassembled WGS sequence"/>
</dbReference>
<comment type="caution">
    <text evidence="1">The sequence shown here is derived from an EMBL/GenBank/DDBJ whole genome shotgun (WGS) entry which is preliminary data.</text>
</comment>
<evidence type="ECO:0000313" key="2">
    <source>
        <dbReference type="Proteomes" id="UP000232688"/>
    </source>
</evidence>
<organism evidence="1 2">
    <name type="scientific">Rhizophagus irregularis</name>
    <dbReference type="NCBI Taxonomy" id="588596"/>
    <lineage>
        <taxon>Eukaryota</taxon>
        <taxon>Fungi</taxon>
        <taxon>Fungi incertae sedis</taxon>
        <taxon>Mucoromycota</taxon>
        <taxon>Glomeromycotina</taxon>
        <taxon>Glomeromycetes</taxon>
        <taxon>Glomerales</taxon>
        <taxon>Glomeraceae</taxon>
        <taxon>Rhizophagus</taxon>
    </lineage>
</organism>
<proteinExistence type="predicted"/>
<evidence type="ECO:0000313" key="1">
    <source>
        <dbReference type="EMBL" id="PKC69840.1"/>
    </source>
</evidence>
<gene>
    <name evidence="1" type="ORF">RhiirA1_455506</name>
</gene>
<name>A0A2I1EI95_9GLOM</name>
<sequence length="88" mass="9661">MISRNLCLLTIPIFICTIFKREATDEGSKTAAGVNGNLESFRLYIIPYNRCSVNAAGGLLPLLEIKRTSVPATSVEEKEVPEDTLYAL</sequence>
<accession>A0A2I1EI95</accession>
<reference evidence="1 2" key="2">
    <citation type="submission" date="2017-10" db="EMBL/GenBank/DDBJ databases">
        <title>Genome analyses suggest a sexual origin of heterokaryosis in a supposedly ancient asexual fungus.</title>
        <authorList>
            <person name="Corradi N."/>
            <person name="Sedzielewska K."/>
            <person name="Noel J."/>
            <person name="Charron P."/>
            <person name="Farinelli L."/>
            <person name="Marton T."/>
            <person name="Kruger M."/>
            <person name="Pelin A."/>
            <person name="Brachmann A."/>
            <person name="Corradi N."/>
        </authorList>
    </citation>
    <scope>NUCLEOTIDE SEQUENCE [LARGE SCALE GENOMIC DNA]</scope>
    <source>
        <strain evidence="1 2">A1</strain>
    </source>
</reference>